<feature type="compositionally biased region" description="Low complexity" evidence="1">
    <location>
        <begin position="67"/>
        <end position="76"/>
    </location>
</feature>
<feature type="region of interest" description="Disordered" evidence="1">
    <location>
        <begin position="1"/>
        <end position="195"/>
    </location>
</feature>
<dbReference type="STRING" id="703135.A0A2A9NM83"/>
<organism evidence="2 3">
    <name type="scientific">Amanita thiersii Skay4041</name>
    <dbReference type="NCBI Taxonomy" id="703135"/>
    <lineage>
        <taxon>Eukaryota</taxon>
        <taxon>Fungi</taxon>
        <taxon>Dikarya</taxon>
        <taxon>Basidiomycota</taxon>
        <taxon>Agaricomycotina</taxon>
        <taxon>Agaricomycetes</taxon>
        <taxon>Agaricomycetidae</taxon>
        <taxon>Agaricales</taxon>
        <taxon>Pluteineae</taxon>
        <taxon>Amanitaceae</taxon>
        <taxon>Amanita</taxon>
    </lineage>
</organism>
<dbReference type="AlphaFoldDB" id="A0A2A9NM83"/>
<feature type="compositionally biased region" description="Polar residues" evidence="1">
    <location>
        <begin position="662"/>
        <end position="679"/>
    </location>
</feature>
<feature type="region of interest" description="Disordered" evidence="1">
    <location>
        <begin position="392"/>
        <end position="461"/>
    </location>
</feature>
<dbReference type="OrthoDB" id="2562444at2759"/>
<reference evidence="2 3" key="1">
    <citation type="submission" date="2014-02" db="EMBL/GenBank/DDBJ databases">
        <title>Transposable element dynamics among asymbiotic and ectomycorrhizal Amanita fungi.</title>
        <authorList>
            <consortium name="DOE Joint Genome Institute"/>
            <person name="Hess J."/>
            <person name="Skrede I."/>
            <person name="Wolfe B."/>
            <person name="LaButti K."/>
            <person name="Ohm R.A."/>
            <person name="Grigoriev I.V."/>
            <person name="Pringle A."/>
        </authorList>
    </citation>
    <scope>NUCLEOTIDE SEQUENCE [LARGE SCALE GENOMIC DNA]</scope>
    <source>
        <strain evidence="2 3">SKay4041</strain>
    </source>
</reference>
<evidence type="ECO:0000313" key="3">
    <source>
        <dbReference type="Proteomes" id="UP000242287"/>
    </source>
</evidence>
<feature type="region of interest" description="Disordered" evidence="1">
    <location>
        <begin position="691"/>
        <end position="754"/>
    </location>
</feature>
<feature type="region of interest" description="Disordered" evidence="1">
    <location>
        <begin position="210"/>
        <end position="335"/>
    </location>
</feature>
<feature type="compositionally biased region" description="Polar residues" evidence="1">
    <location>
        <begin position="325"/>
        <end position="335"/>
    </location>
</feature>
<feature type="region of interest" description="Disordered" evidence="1">
    <location>
        <begin position="649"/>
        <end position="679"/>
    </location>
</feature>
<evidence type="ECO:0000313" key="2">
    <source>
        <dbReference type="EMBL" id="PFH52095.1"/>
    </source>
</evidence>
<evidence type="ECO:0000256" key="1">
    <source>
        <dbReference type="SAM" id="MobiDB-lite"/>
    </source>
</evidence>
<dbReference type="EMBL" id="KZ301982">
    <property type="protein sequence ID" value="PFH52095.1"/>
    <property type="molecule type" value="Genomic_DNA"/>
</dbReference>
<feature type="compositionally biased region" description="Polar residues" evidence="1">
    <location>
        <begin position="721"/>
        <end position="732"/>
    </location>
</feature>
<name>A0A2A9NM83_9AGAR</name>
<proteinExistence type="predicted"/>
<gene>
    <name evidence="2" type="ORF">AMATHDRAFT_57984</name>
</gene>
<feature type="region of interest" description="Disordered" evidence="1">
    <location>
        <begin position="546"/>
        <end position="567"/>
    </location>
</feature>
<keyword evidence="3" id="KW-1185">Reference proteome</keyword>
<sequence length="1020" mass="113849">MSVPAGTQEVLKPMRLLSTTPPPNEKVLRYLETMSREGQQPDCSPPKSIIDADDYRNLVGSPKSGRRSQLTTSTRSRNGDDRRLNMSGAMMQHPEDEEADDADSNVQQGLRSEAGEPAHEPGPTDPPGPKYESYDSGPSFGNFGALPPDDYFPPTMKSDPRSLRVDTNPPWHPDIDNNSVTLTQGGIAGYAPSGVTSGYPAKIPLPASEFITSPRPPTVNIEIEAKSPSQRSRAMSRGLKANPNEVSAPMSPLLTQSRAATHKPEHEKRPMSPASVKSKLTTQGPGTERGTVYPPLPESRFDDGESGYDIPLSPKARSYARSKAPSVSPSDSLSQIKPYGTKVLNGSSLSQSGHQSRAFSPYRHAATMEDLIHAAARGRALPILEVDEHQLSEAPSVHQSKPPSLMPSHASQHSYGNKAVSLVSAGKPPSVAASKQSRGSKIDRDSNITPTPDRPASPLDLNQEEAKIVQDALASKTPRTSYYASTALEPEVTNHYHDIELCVLLQKENDPTQHDVVKRALRKAIKQRIKRLGMKYDNESINKYRKSYHDHDPSVHLQQDSSSEEPPRWAADIKRELVLMQQRIESLGPKIENLRSPNQSFNNGSRFVNDGDDYSHHTPATQTVNIQTQATGTMAESLYQVLETEHDIHTRENSHFDERTGTPRSFHQLSSDGRDNSTGQQFLREGLYKIHGQDHDNSGNSHEWGMTPVDGYEDHVPEPSHLSTIPDTNGNNYDVDRSDSPPLPAVQNEEDQQMVPNTQKWHHEAVDDESHRTPWQHIQARLFNWGLIWPLSELDHALNSTTRGHQVDEVALSIWSTQTYKRYVRARLTDNPPGVVDRLYVPPNMAEAINNAVFNGRHGEACGMLRDMWSPFGLEGIPRLLVVLAKHRGDDNHWVVHRFSLPEGLLSTYDSYPERTLPDGRPLGWWFAIRLAWPEAQYPSPERLMQKTIRLHRPMQLPIDNSVSAAGVWRNILMGSRPERSLDLERLRDLINTEVKNLRQRKQIGKLFPSPPRQAWEEVP</sequence>
<protein>
    <submittedName>
        <fullName evidence="2">Uncharacterized protein</fullName>
    </submittedName>
</protein>
<dbReference type="Proteomes" id="UP000242287">
    <property type="component" value="Unassembled WGS sequence"/>
</dbReference>
<accession>A0A2A9NM83</accession>
<feature type="compositionally biased region" description="Basic and acidic residues" evidence="1">
    <location>
        <begin position="649"/>
        <end position="661"/>
    </location>
</feature>